<proteinExistence type="predicted"/>
<keyword evidence="1" id="KW-0812">Transmembrane</keyword>
<protein>
    <submittedName>
        <fullName evidence="2">Uncharacterized protein</fullName>
    </submittedName>
</protein>
<organism evidence="2 3">
    <name type="scientific">Teichococcus oryzae</name>
    <dbReference type="NCBI Taxonomy" id="1608942"/>
    <lineage>
        <taxon>Bacteria</taxon>
        <taxon>Pseudomonadati</taxon>
        <taxon>Pseudomonadota</taxon>
        <taxon>Alphaproteobacteria</taxon>
        <taxon>Acetobacterales</taxon>
        <taxon>Roseomonadaceae</taxon>
        <taxon>Roseomonas</taxon>
    </lineage>
</organism>
<evidence type="ECO:0000313" key="3">
    <source>
        <dbReference type="Proteomes" id="UP000322110"/>
    </source>
</evidence>
<dbReference type="RefSeq" id="WP_149814280.1">
    <property type="nucleotide sequence ID" value="NZ_VUKA01000036.1"/>
</dbReference>
<evidence type="ECO:0000313" key="2">
    <source>
        <dbReference type="EMBL" id="KAA2211314.1"/>
    </source>
</evidence>
<keyword evidence="1" id="KW-1133">Transmembrane helix</keyword>
<dbReference type="AlphaFoldDB" id="A0A5B2TB57"/>
<sequence length="122" mass="13659">MGPEHITAIGASIAAILTAAGGMFLGLKNRGDKEDEDAIKRLTTELKHERTMREFERQSGQRWYELALWWHAKAHEMRGEVAGAQQSAISAARIAKFELQPFTTNLDLPRLEDPIPPLPKPN</sequence>
<evidence type="ECO:0000256" key="1">
    <source>
        <dbReference type="SAM" id="Phobius"/>
    </source>
</evidence>
<feature type="transmembrane region" description="Helical" evidence="1">
    <location>
        <begin position="6"/>
        <end position="27"/>
    </location>
</feature>
<accession>A0A5B2TB57</accession>
<keyword evidence="1" id="KW-0472">Membrane</keyword>
<name>A0A5B2TB57_9PROT</name>
<reference evidence="2 3" key="1">
    <citation type="journal article" date="2015" name="Int. J. Syst. Evol. Microbiol.">
        <title>Roseomonas oryzae sp. nov., isolated from paddy rhizosphere soil.</title>
        <authorList>
            <person name="Ramaprasad E.V."/>
            <person name="Sasikala Ch."/>
            <person name="Ramana Ch.V."/>
        </authorList>
    </citation>
    <scope>NUCLEOTIDE SEQUENCE [LARGE SCALE GENOMIC DNA]</scope>
    <source>
        <strain evidence="2 3">KCTC 42542</strain>
    </source>
</reference>
<gene>
    <name evidence="2" type="ORF">F0Q34_20710</name>
</gene>
<dbReference type="EMBL" id="VUKA01000036">
    <property type="protein sequence ID" value="KAA2211314.1"/>
    <property type="molecule type" value="Genomic_DNA"/>
</dbReference>
<dbReference type="Proteomes" id="UP000322110">
    <property type="component" value="Unassembled WGS sequence"/>
</dbReference>
<keyword evidence="3" id="KW-1185">Reference proteome</keyword>
<comment type="caution">
    <text evidence="2">The sequence shown here is derived from an EMBL/GenBank/DDBJ whole genome shotgun (WGS) entry which is preliminary data.</text>
</comment>